<feature type="transmembrane region" description="Helical" evidence="3">
    <location>
        <begin position="155"/>
        <end position="183"/>
    </location>
</feature>
<organism evidence="4 5">
    <name type="scientific">Desulfobotulus mexicanus</name>
    <dbReference type="NCBI Taxonomy" id="2586642"/>
    <lineage>
        <taxon>Bacteria</taxon>
        <taxon>Pseudomonadati</taxon>
        <taxon>Thermodesulfobacteriota</taxon>
        <taxon>Desulfobacteria</taxon>
        <taxon>Desulfobacterales</taxon>
        <taxon>Desulfobacteraceae</taxon>
        <taxon>Desulfobotulus</taxon>
    </lineage>
</organism>
<comment type="similarity">
    <text evidence="2">Belongs to the CDP-alcohol phosphatidyltransferase class-I family.</text>
</comment>
<dbReference type="InterPro" id="IPR000462">
    <property type="entry name" value="CDP-OH_P_trans"/>
</dbReference>
<keyword evidence="5" id="KW-1185">Reference proteome</keyword>
<dbReference type="RefSeq" id="WP_139449771.1">
    <property type="nucleotide sequence ID" value="NZ_VDMB01000017.1"/>
</dbReference>
<reference evidence="4 5" key="1">
    <citation type="submission" date="2019-06" db="EMBL/GenBank/DDBJ databases">
        <title>Desulfobotulus mexicanus sp. nov., a novel sulfate-reducing bacterium isolated from the sediment of an alkaline crater lake in Mexico.</title>
        <authorList>
            <person name="Hirschler-Rea A."/>
        </authorList>
    </citation>
    <scope>NUCLEOTIDE SEQUENCE [LARGE SCALE GENOMIC DNA]</scope>
    <source>
        <strain evidence="4 5">PAR22N</strain>
    </source>
</reference>
<sequence>MLDSRLRPLIQPLFNLMVKPFHACGMTAMHLTFLAFVLGMLSAFCLFMEYSPIWAVVFLWFSGLFDVLDGTLARRRGTTSATGAFLDVLGDRCVEVSIILALVLVRPELRLVMLFLMAALLISVTVLLLHGALLPGDTRKSFRYQPGLAERSESFLFFTLIILFPRAGVFLTLIFTFFVVVTVGQRILESLMLFRLTSARDNEK</sequence>
<comment type="caution">
    <text evidence="4">The sequence shown here is derived from an EMBL/GenBank/DDBJ whole genome shotgun (WGS) entry which is preliminary data.</text>
</comment>
<evidence type="ECO:0000256" key="3">
    <source>
        <dbReference type="SAM" id="Phobius"/>
    </source>
</evidence>
<dbReference type="InterPro" id="IPR048254">
    <property type="entry name" value="CDP_ALCOHOL_P_TRANSF_CS"/>
</dbReference>
<dbReference type="AlphaFoldDB" id="A0A5S5ME16"/>
<proteinExistence type="inferred from homology"/>
<dbReference type="GO" id="GO:0008654">
    <property type="term" value="P:phospholipid biosynthetic process"/>
    <property type="evidence" value="ECO:0007669"/>
    <property type="project" value="InterPro"/>
</dbReference>
<gene>
    <name evidence="4" type="ORF">FIM25_12325</name>
</gene>
<evidence type="ECO:0000256" key="2">
    <source>
        <dbReference type="RuleBase" id="RU003750"/>
    </source>
</evidence>
<dbReference type="PROSITE" id="PS00379">
    <property type="entry name" value="CDP_ALCOHOL_P_TRANSF"/>
    <property type="match status" value="1"/>
</dbReference>
<accession>A0A5S5ME16</accession>
<keyword evidence="1 2" id="KW-0808">Transferase</keyword>
<protein>
    <submittedName>
        <fullName evidence="4">CDP-alcohol phosphatidyltransferase family protein</fullName>
    </submittedName>
</protein>
<evidence type="ECO:0000313" key="5">
    <source>
        <dbReference type="Proteomes" id="UP000321899"/>
    </source>
</evidence>
<feature type="transmembrane region" description="Helical" evidence="3">
    <location>
        <begin position="111"/>
        <end position="134"/>
    </location>
</feature>
<name>A0A5S5ME16_9BACT</name>
<dbReference type="InterPro" id="IPR043130">
    <property type="entry name" value="CDP-OH_PTrfase_TM_dom"/>
</dbReference>
<feature type="transmembrane region" description="Helical" evidence="3">
    <location>
        <begin position="21"/>
        <end position="47"/>
    </location>
</feature>
<dbReference type="OrthoDB" id="9790577at2"/>
<dbReference type="Proteomes" id="UP000321899">
    <property type="component" value="Unassembled WGS sequence"/>
</dbReference>
<dbReference type="GO" id="GO:0016780">
    <property type="term" value="F:phosphotransferase activity, for other substituted phosphate groups"/>
    <property type="evidence" value="ECO:0007669"/>
    <property type="project" value="InterPro"/>
</dbReference>
<dbReference type="Gene3D" id="1.20.120.1760">
    <property type="match status" value="1"/>
</dbReference>
<keyword evidence="3" id="KW-0472">Membrane</keyword>
<keyword evidence="3" id="KW-1133">Transmembrane helix</keyword>
<feature type="transmembrane region" description="Helical" evidence="3">
    <location>
        <begin position="53"/>
        <end position="72"/>
    </location>
</feature>
<dbReference type="Pfam" id="PF01066">
    <property type="entry name" value="CDP-OH_P_transf"/>
    <property type="match status" value="1"/>
</dbReference>
<dbReference type="GO" id="GO:0016020">
    <property type="term" value="C:membrane"/>
    <property type="evidence" value="ECO:0007669"/>
    <property type="project" value="InterPro"/>
</dbReference>
<evidence type="ECO:0000256" key="1">
    <source>
        <dbReference type="ARBA" id="ARBA00022679"/>
    </source>
</evidence>
<keyword evidence="3" id="KW-0812">Transmembrane</keyword>
<feature type="transmembrane region" description="Helical" evidence="3">
    <location>
        <begin position="84"/>
        <end position="105"/>
    </location>
</feature>
<evidence type="ECO:0000313" key="4">
    <source>
        <dbReference type="EMBL" id="TYT73944.1"/>
    </source>
</evidence>
<dbReference type="EMBL" id="VDMB01000017">
    <property type="protein sequence ID" value="TYT73944.1"/>
    <property type="molecule type" value="Genomic_DNA"/>
</dbReference>